<proteinExistence type="predicted"/>
<sequence length="221" mass="24034">MKFQRARQQVVEMSVMLADHGYFAATGGNLALKVDDEHIVVTPSATDYYQMTAEDVCVLKLRDLAKVDGDRKPSVETGMHAKLLRTRTDCCASIHTHQPIASACTLLGQPVPVSGDEDRALLGHEVRVVGYAPSGTAWLSSKLAKALQPDINAYLLRTHGAICCGTSAERALRAISALERLTLDYLRTRIAARAEQLSSQQAALQHLLATLDAQPIQEMVV</sequence>
<dbReference type="Pfam" id="PF00596">
    <property type="entry name" value="Aldolase_II"/>
    <property type="match status" value="1"/>
</dbReference>
<evidence type="ECO:0000313" key="4">
    <source>
        <dbReference type="EMBL" id="GGA50936.1"/>
    </source>
</evidence>
<dbReference type="Proteomes" id="UP000620046">
    <property type="component" value="Unassembled WGS sequence"/>
</dbReference>
<keyword evidence="2" id="KW-0456">Lyase</keyword>
<dbReference type="InterPro" id="IPR050197">
    <property type="entry name" value="Aldolase_class_II_sugar_metab"/>
</dbReference>
<evidence type="ECO:0000259" key="3">
    <source>
        <dbReference type="SMART" id="SM01007"/>
    </source>
</evidence>
<dbReference type="EMBL" id="BMJA01000006">
    <property type="protein sequence ID" value="GGA50936.1"/>
    <property type="molecule type" value="Genomic_DNA"/>
</dbReference>
<feature type="domain" description="Class II aldolase/adducin N-terminal" evidence="3">
    <location>
        <begin position="8"/>
        <end position="186"/>
    </location>
</feature>
<reference evidence="5" key="1">
    <citation type="journal article" date="2019" name="Int. J. Syst. Evol. Microbiol.">
        <title>The Global Catalogue of Microorganisms (GCM) 10K type strain sequencing project: providing services to taxonomists for standard genome sequencing and annotation.</title>
        <authorList>
            <consortium name="The Broad Institute Genomics Platform"/>
            <consortium name="The Broad Institute Genome Sequencing Center for Infectious Disease"/>
            <person name="Wu L."/>
            <person name="Ma J."/>
        </authorList>
    </citation>
    <scope>NUCLEOTIDE SEQUENCE [LARGE SCALE GENOMIC DNA]</scope>
    <source>
        <strain evidence="5">CGMCC 1.15439</strain>
    </source>
</reference>
<name>A0ABQ1GVM5_9GAMM</name>
<dbReference type="RefSeq" id="WP_188798145.1">
    <property type="nucleotide sequence ID" value="NZ_BMJA01000006.1"/>
</dbReference>
<dbReference type="InterPro" id="IPR036409">
    <property type="entry name" value="Aldolase_II/adducin_N_sf"/>
</dbReference>
<organism evidence="4 5">
    <name type="scientific">Dyella nitratireducens</name>
    <dbReference type="NCBI Taxonomy" id="1849580"/>
    <lineage>
        <taxon>Bacteria</taxon>
        <taxon>Pseudomonadati</taxon>
        <taxon>Pseudomonadota</taxon>
        <taxon>Gammaproteobacteria</taxon>
        <taxon>Lysobacterales</taxon>
        <taxon>Rhodanobacteraceae</taxon>
        <taxon>Dyella</taxon>
    </lineage>
</organism>
<keyword evidence="1" id="KW-0479">Metal-binding</keyword>
<dbReference type="SMART" id="SM01007">
    <property type="entry name" value="Aldolase_II"/>
    <property type="match status" value="1"/>
</dbReference>
<keyword evidence="5" id="KW-1185">Reference proteome</keyword>
<dbReference type="Gene3D" id="3.40.225.10">
    <property type="entry name" value="Class II aldolase/adducin N-terminal domain"/>
    <property type="match status" value="1"/>
</dbReference>
<dbReference type="PANTHER" id="PTHR22789:SF0">
    <property type="entry name" value="3-OXO-TETRONATE 4-PHOSPHATE DECARBOXYLASE-RELATED"/>
    <property type="match status" value="1"/>
</dbReference>
<evidence type="ECO:0000256" key="2">
    <source>
        <dbReference type="ARBA" id="ARBA00023239"/>
    </source>
</evidence>
<gene>
    <name evidence="4" type="ORF">GCM10010981_45450</name>
</gene>
<evidence type="ECO:0000256" key="1">
    <source>
        <dbReference type="ARBA" id="ARBA00022723"/>
    </source>
</evidence>
<dbReference type="InterPro" id="IPR001303">
    <property type="entry name" value="Aldolase_II/adducin_N"/>
</dbReference>
<protein>
    <submittedName>
        <fullName evidence="4">L-ribulose-5-phosphate 4-epimerase</fullName>
    </submittedName>
</protein>
<dbReference type="SUPFAM" id="SSF53639">
    <property type="entry name" value="AraD/HMP-PK domain-like"/>
    <property type="match status" value="1"/>
</dbReference>
<comment type="caution">
    <text evidence="4">The sequence shown here is derived from an EMBL/GenBank/DDBJ whole genome shotgun (WGS) entry which is preliminary data.</text>
</comment>
<dbReference type="PANTHER" id="PTHR22789">
    <property type="entry name" value="FUCULOSE PHOSPHATE ALDOLASE"/>
    <property type="match status" value="1"/>
</dbReference>
<accession>A0ABQ1GVM5</accession>
<evidence type="ECO:0000313" key="5">
    <source>
        <dbReference type="Proteomes" id="UP000620046"/>
    </source>
</evidence>